<proteinExistence type="predicted"/>
<accession>A0A4Z2IHF0</accession>
<evidence type="ECO:0000313" key="2">
    <source>
        <dbReference type="Proteomes" id="UP000314294"/>
    </source>
</evidence>
<gene>
    <name evidence="1" type="ORF">EYF80_012253</name>
</gene>
<name>A0A4Z2IHF0_9TELE</name>
<sequence length="166" mass="18028">MRTIRPQPKSQKPEGFLPQKSAALSVGRSDQRAPDQVVEWLRVVLETDSIKLHLTGLRVFRCDRSVGLCAVTDDCCLARGLIVALPLACIVALYAGAHRSSGGAEGGSFSGGAEGGNRHVNGFINTEETASLTPSEPRWKEEHSLVRVRVHIKFILQGEQHNVCDS</sequence>
<evidence type="ECO:0000313" key="1">
    <source>
        <dbReference type="EMBL" id="TNN77439.1"/>
    </source>
</evidence>
<comment type="caution">
    <text evidence="1">The sequence shown here is derived from an EMBL/GenBank/DDBJ whole genome shotgun (WGS) entry which is preliminary data.</text>
</comment>
<dbReference type="Proteomes" id="UP000314294">
    <property type="component" value="Unassembled WGS sequence"/>
</dbReference>
<dbReference type="AlphaFoldDB" id="A0A4Z2IHF0"/>
<protein>
    <submittedName>
        <fullName evidence="1">Uncharacterized protein</fullName>
    </submittedName>
</protein>
<reference evidence="1 2" key="1">
    <citation type="submission" date="2019-03" db="EMBL/GenBank/DDBJ databases">
        <title>First draft genome of Liparis tanakae, snailfish: a comprehensive survey of snailfish specific genes.</title>
        <authorList>
            <person name="Kim W."/>
            <person name="Song I."/>
            <person name="Jeong J.-H."/>
            <person name="Kim D."/>
            <person name="Kim S."/>
            <person name="Ryu S."/>
            <person name="Song J.Y."/>
            <person name="Lee S.K."/>
        </authorList>
    </citation>
    <scope>NUCLEOTIDE SEQUENCE [LARGE SCALE GENOMIC DNA]</scope>
    <source>
        <tissue evidence="1">Muscle</tissue>
    </source>
</reference>
<organism evidence="1 2">
    <name type="scientific">Liparis tanakae</name>
    <name type="common">Tanaka's snailfish</name>
    <dbReference type="NCBI Taxonomy" id="230148"/>
    <lineage>
        <taxon>Eukaryota</taxon>
        <taxon>Metazoa</taxon>
        <taxon>Chordata</taxon>
        <taxon>Craniata</taxon>
        <taxon>Vertebrata</taxon>
        <taxon>Euteleostomi</taxon>
        <taxon>Actinopterygii</taxon>
        <taxon>Neopterygii</taxon>
        <taxon>Teleostei</taxon>
        <taxon>Neoteleostei</taxon>
        <taxon>Acanthomorphata</taxon>
        <taxon>Eupercaria</taxon>
        <taxon>Perciformes</taxon>
        <taxon>Cottioidei</taxon>
        <taxon>Cottales</taxon>
        <taxon>Liparidae</taxon>
        <taxon>Liparis</taxon>
    </lineage>
</organism>
<keyword evidence="2" id="KW-1185">Reference proteome</keyword>
<dbReference type="EMBL" id="SRLO01000082">
    <property type="protein sequence ID" value="TNN77439.1"/>
    <property type="molecule type" value="Genomic_DNA"/>
</dbReference>